<proteinExistence type="predicted"/>
<evidence type="ECO:0000256" key="1">
    <source>
        <dbReference type="SAM" id="MobiDB-lite"/>
    </source>
</evidence>
<sequence>MAESETDLELYNKLEGACNVTMDGDGNILLWYDEKLKDNGCSLDLVTKNDSLFYFRFSISDSNLFNCLTNFAIDNMMFFTFSLKVDEFEKLKKDGHIYGKNCNKSSSNCKNVKCLEVYDYAVGWSKDGLFFHLIGDPIVAPTKIESSEVWSLPLFFGSGHDFTWNKVNDLHPMCSKNDTRREPKGWKIVDNNYYKETDFKYLFTFHILPVTKMRDKMKDVYCQKDYGLDCSGNQKMQKCAKISVKFEKKYYKLLVPYSPTTTANLNKHRRSNPSKIHVSKPIPPPIQANPPPIQLLNPPPMQANPNSIKFKKSKMTTVSRPDKLPFRDSNEDVAKIKVTKPPSTLTKTDSPSTEDYTYNQTLTNQTMMWTYKEPPNKVVDKDDDE</sequence>
<dbReference type="AlphaFoldDB" id="A0A915MLX4"/>
<feature type="compositionally biased region" description="Polar residues" evidence="1">
    <location>
        <begin position="341"/>
        <end position="357"/>
    </location>
</feature>
<reference evidence="3" key="1">
    <citation type="submission" date="2022-11" db="UniProtKB">
        <authorList>
            <consortium name="WormBaseParasite"/>
        </authorList>
    </citation>
    <scope>IDENTIFICATION</scope>
</reference>
<evidence type="ECO:0000313" key="3">
    <source>
        <dbReference type="WBParaSite" id="scaffold4057_cov252.g7569"/>
    </source>
</evidence>
<feature type="region of interest" description="Disordered" evidence="1">
    <location>
        <begin position="262"/>
        <end position="284"/>
    </location>
</feature>
<accession>A0A915MLX4</accession>
<feature type="region of interest" description="Disordered" evidence="1">
    <location>
        <begin position="336"/>
        <end position="357"/>
    </location>
</feature>
<keyword evidence="2" id="KW-1185">Reference proteome</keyword>
<evidence type="ECO:0000313" key="2">
    <source>
        <dbReference type="Proteomes" id="UP000887561"/>
    </source>
</evidence>
<dbReference type="WBParaSite" id="scaffold4057_cov252.g7569">
    <property type="protein sequence ID" value="scaffold4057_cov252.g7569"/>
    <property type="gene ID" value="scaffold4057_cov252.g7569"/>
</dbReference>
<name>A0A915MLX4_MELJA</name>
<protein>
    <submittedName>
        <fullName evidence="3">Uncharacterized protein</fullName>
    </submittedName>
</protein>
<organism evidence="2 3">
    <name type="scientific">Meloidogyne javanica</name>
    <name type="common">Root-knot nematode worm</name>
    <dbReference type="NCBI Taxonomy" id="6303"/>
    <lineage>
        <taxon>Eukaryota</taxon>
        <taxon>Metazoa</taxon>
        <taxon>Ecdysozoa</taxon>
        <taxon>Nematoda</taxon>
        <taxon>Chromadorea</taxon>
        <taxon>Rhabditida</taxon>
        <taxon>Tylenchina</taxon>
        <taxon>Tylenchomorpha</taxon>
        <taxon>Tylenchoidea</taxon>
        <taxon>Meloidogynidae</taxon>
        <taxon>Meloidogyninae</taxon>
        <taxon>Meloidogyne</taxon>
        <taxon>Meloidogyne incognita group</taxon>
    </lineage>
</organism>
<dbReference type="Proteomes" id="UP000887561">
    <property type="component" value="Unplaced"/>
</dbReference>